<evidence type="ECO:0000313" key="3">
    <source>
        <dbReference type="Proteomes" id="UP000479691"/>
    </source>
</evidence>
<reference evidence="2 3" key="1">
    <citation type="submission" date="2019-06" db="EMBL/GenBank/DDBJ databases">
        <authorList>
            <person name="Palmer J.M."/>
        </authorList>
    </citation>
    <scope>NUCLEOTIDE SEQUENCE [LARGE SCALE GENOMIC DNA]</scope>
    <source>
        <strain evidence="2 3">TWF788</strain>
    </source>
</reference>
<evidence type="ECO:0000256" key="1">
    <source>
        <dbReference type="SAM" id="SignalP"/>
    </source>
</evidence>
<protein>
    <submittedName>
        <fullName evidence="2">Uncharacterized protein</fullName>
    </submittedName>
</protein>
<organism evidence="2 3">
    <name type="scientific">Orbilia oligospora</name>
    <name type="common">Nematode-trapping fungus</name>
    <name type="synonym">Arthrobotrys oligospora</name>
    <dbReference type="NCBI Taxonomy" id="2813651"/>
    <lineage>
        <taxon>Eukaryota</taxon>
        <taxon>Fungi</taxon>
        <taxon>Dikarya</taxon>
        <taxon>Ascomycota</taxon>
        <taxon>Pezizomycotina</taxon>
        <taxon>Orbiliomycetes</taxon>
        <taxon>Orbiliales</taxon>
        <taxon>Orbiliaceae</taxon>
        <taxon>Orbilia</taxon>
    </lineage>
</organism>
<accession>A0A7C8TWN2</accession>
<keyword evidence="1" id="KW-0732">Signal</keyword>
<comment type="caution">
    <text evidence="2">The sequence shown here is derived from an EMBL/GenBank/DDBJ whole genome shotgun (WGS) entry which is preliminary data.</text>
</comment>
<sequence>MRFPYSLPFLLLHLIIISSAPVASLSFNPIPFLKAAFNFSYLPYTLVTVGRDGRPTTLTISFKTITLGDQTPITSQIMTTTTTTATTSQNTSLIKPTSISTTKEKECALTVTKRRTVTRNRTAVVTTTVTERPVARTQTVTKLVTRVSTVEETKTVRITTTVKETKTLTKTVYIDWFDGDDIETVIVTEWIR</sequence>
<dbReference type="AlphaFoldDB" id="A0A7C8TWN2"/>
<name>A0A7C8TWN2_ORBOL</name>
<proteinExistence type="predicted"/>
<evidence type="ECO:0000313" key="2">
    <source>
        <dbReference type="EMBL" id="KAF3183783.1"/>
    </source>
</evidence>
<feature type="chain" id="PRO_5028954974" evidence="1">
    <location>
        <begin position="27"/>
        <end position="192"/>
    </location>
</feature>
<gene>
    <name evidence="2" type="ORF">TWF788_005512</name>
</gene>
<feature type="signal peptide" evidence="1">
    <location>
        <begin position="1"/>
        <end position="26"/>
    </location>
</feature>
<dbReference type="EMBL" id="JAABOE010000026">
    <property type="protein sequence ID" value="KAF3183783.1"/>
    <property type="molecule type" value="Genomic_DNA"/>
</dbReference>
<dbReference type="Proteomes" id="UP000479691">
    <property type="component" value="Unassembled WGS sequence"/>
</dbReference>